<organism evidence="2 3">
    <name type="scientific">Planomonospora alba</name>
    <dbReference type="NCBI Taxonomy" id="161354"/>
    <lineage>
        <taxon>Bacteria</taxon>
        <taxon>Bacillati</taxon>
        <taxon>Actinomycetota</taxon>
        <taxon>Actinomycetes</taxon>
        <taxon>Streptosporangiales</taxon>
        <taxon>Streptosporangiaceae</taxon>
        <taxon>Planomonospora</taxon>
    </lineage>
</organism>
<accession>A0ABP6MPB6</accession>
<comment type="caution">
    <text evidence="2">The sequence shown here is derived from an EMBL/GenBank/DDBJ whole genome shotgun (WGS) entry which is preliminary data.</text>
</comment>
<dbReference type="Gene3D" id="1.10.260.40">
    <property type="entry name" value="lambda repressor-like DNA-binding domains"/>
    <property type="match status" value="1"/>
</dbReference>
<evidence type="ECO:0000313" key="2">
    <source>
        <dbReference type="EMBL" id="GAA3120222.1"/>
    </source>
</evidence>
<gene>
    <name evidence="2" type="ORF">GCM10010466_08870</name>
</gene>
<proteinExistence type="predicted"/>
<keyword evidence="3" id="KW-1185">Reference proteome</keyword>
<name>A0ABP6MPB6_9ACTN</name>
<dbReference type="InterPro" id="IPR010982">
    <property type="entry name" value="Lambda_DNA-bd_dom_sf"/>
</dbReference>
<dbReference type="EMBL" id="BAAAUT010000005">
    <property type="protein sequence ID" value="GAA3120222.1"/>
    <property type="molecule type" value="Genomic_DNA"/>
</dbReference>
<dbReference type="CDD" id="cd00093">
    <property type="entry name" value="HTH_XRE"/>
    <property type="match status" value="1"/>
</dbReference>
<dbReference type="SUPFAM" id="SSF47413">
    <property type="entry name" value="lambda repressor-like DNA-binding domains"/>
    <property type="match status" value="1"/>
</dbReference>
<protein>
    <recommendedName>
        <fullName evidence="1">HTH cro/C1-type domain-containing protein</fullName>
    </recommendedName>
</protein>
<dbReference type="InterPro" id="IPR001387">
    <property type="entry name" value="Cro/C1-type_HTH"/>
</dbReference>
<feature type="domain" description="HTH cro/C1-type" evidence="1">
    <location>
        <begin position="12"/>
        <end position="79"/>
    </location>
</feature>
<dbReference type="SMART" id="SM00530">
    <property type="entry name" value="HTH_XRE"/>
    <property type="match status" value="1"/>
</dbReference>
<reference evidence="3" key="1">
    <citation type="journal article" date="2019" name="Int. J. Syst. Evol. Microbiol.">
        <title>The Global Catalogue of Microorganisms (GCM) 10K type strain sequencing project: providing services to taxonomists for standard genome sequencing and annotation.</title>
        <authorList>
            <consortium name="The Broad Institute Genomics Platform"/>
            <consortium name="The Broad Institute Genome Sequencing Center for Infectious Disease"/>
            <person name="Wu L."/>
            <person name="Ma J."/>
        </authorList>
    </citation>
    <scope>NUCLEOTIDE SEQUENCE [LARGE SCALE GENOMIC DNA]</scope>
    <source>
        <strain evidence="3">JCM 9373</strain>
    </source>
</reference>
<dbReference type="Proteomes" id="UP001500320">
    <property type="component" value="Unassembled WGS sequence"/>
</dbReference>
<evidence type="ECO:0000259" key="1">
    <source>
        <dbReference type="SMART" id="SM00530"/>
    </source>
</evidence>
<sequence>MPTTHRHPPNRQLSWERLQRGWSYEELAERIRVSMERGGETFTGLTANTVRRWETGERWPEPRYRKHLVTIFNKSASELGLLTPEELAMRPVSDVVREIRRLLSMIGDEGIDRGTFLRGLLGVGLFGPLLTEGPDSPAWKRLESVLDGRGNLDADSVDAYADVVTRQSALYWSTPAAELFEASAAHTQLGVRLLRTSSSTDLRERLAGAAARSALLTGRIAFFDLQQPVTAQRLFQTAILATRECGDHALAAAVLAHAAFVPGFARDEAAAQGLIEAAFAHAWHGVGPLTRAWLHCVASEIRARCGDAKGCLRHIDRADRAIDGTGDDPAWLDFFGRARLDGFAGYSALAAGETTEAARRLDRALGALGDGEGKQRSVLLADLAAAHAGSDADLAIARLDEAVEALTGAWYATGYERIDRVQRALPDGREMQTVRERLHALDRLHRPELSA</sequence>
<dbReference type="RefSeq" id="WP_344856137.1">
    <property type="nucleotide sequence ID" value="NZ_BAAAUT010000005.1"/>
</dbReference>
<evidence type="ECO:0000313" key="3">
    <source>
        <dbReference type="Proteomes" id="UP001500320"/>
    </source>
</evidence>